<keyword evidence="3" id="KW-1185">Reference proteome</keyword>
<feature type="region of interest" description="Disordered" evidence="1">
    <location>
        <begin position="19"/>
        <end position="40"/>
    </location>
</feature>
<name>A0AA88J8D7_FICCA</name>
<evidence type="ECO:0000313" key="2">
    <source>
        <dbReference type="EMBL" id="GMN64762.1"/>
    </source>
</evidence>
<feature type="region of interest" description="Disordered" evidence="1">
    <location>
        <begin position="69"/>
        <end position="92"/>
    </location>
</feature>
<feature type="compositionally biased region" description="Polar residues" evidence="1">
    <location>
        <begin position="31"/>
        <end position="40"/>
    </location>
</feature>
<proteinExistence type="predicted"/>
<dbReference type="Gramene" id="FCD_00022792-RA">
    <property type="protein sequence ID" value="FCD_00022792-RA:cds"/>
    <property type="gene ID" value="FCD_00022792"/>
</dbReference>
<reference evidence="2" key="1">
    <citation type="submission" date="2023-07" db="EMBL/GenBank/DDBJ databases">
        <title>draft genome sequence of fig (Ficus carica).</title>
        <authorList>
            <person name="Takahashi T."/>
            <person name="Nishimura K."/>
        </authorList>
    </citation>
    <scope>NUCLEOTIDE SEQUENCE</scope>
</reference>
<sequence>MKGTKGLFIGERFSLRGKLKSSSKFKKPAQGTANPASTHVTGRLTFNGRYSVYPTTIAFAKTPAEKVVQEPKKKTHAEKAVRGEITSAEKAG</sequence>
<feature type="compositionally biased region" description="Basic and acidic residues" evidence="1">
    <location>
        <begin position="69"/>
        <end position="82"/>
    </location>
</feature>
<accession>A0AA88J8D7</accession>
<organism evidence="2 3">
    <name type="scientific">Ficus carica</name>
    <name type="common">Common fig</name>
    <dbReference type="NCBI Taxonomy" id="3494"/>
    <lineage>
        <taxon>Eukaryota</taxon>
        <taxon>Viridiplantae</taxon>
        <taxon>Streptophyta</taxon>
        <taxon>Embryophyta</taxon>
        <taxon>Tracheophyta</taxon>
        <taxon>Spermatophyta</taxon>
        <taxon>Magnoliopsida</taxon>
        <taxon>eudicotyledons</taxon>
        <taxon>Gunneridae</taxon>
        <taxon>Pentapetalae</taxon>
        <taxon>rosids</taxon>
        <taxon>fabids</taxon>
        <taxon>Rosales</taxon>
        <taxon>Moraceae</taxon>
        <taxon>Ficeae</taxon>
        <taxon>Ficus</taxon>
    </lineage>
</organism>
<evidence type="ECO:0000256" key="1">
    <source>
        <dbReference type="SAM" id="MobiDB-lite"/>
    </source>
</evidence>
<dbReference type="EMBL" id="BTGU01000193">
    <property type="protein sequence ID" value="GMN64762.1"/>
    <property type="molecule type" value="Genomic_DNA"/>
</dbReference>
<dbReference type="AlphaFoldDB" id="A0AA88J8D7"/>
<dbReference type="Proteomes" id="UP001187192">
    <property type="component" value="Unassembled WGS sequence"/>
</dbReference>
<comment type="caution">
    <text evidence="2">The sequence shown here is derived from an EMBL/GenBank/DDBJ whole genome shotgun (WGS) entry which is preliminary data.</text>
</comment>
<evidence type="ECO:0000313" key="3">
    <source>
        <dbReference type="Proteomes" id="UP001187192"/>
    </source>
</evidence>
<protein>
    <submittedName>
        <fullName evidence="2">Uncharacterized protein</fullName>
    </submittedName>
</protein>
<gene>
    <name evidence="2" type="ORF">TIFTF001_033833</name>
</gene>